<evidence type="ECO:0000313" key="2">
    <source>
        <dbReference type="EMBL" id="MPN35468.1"/>
    </source>
</evidence>
<dbReference type="InterPro" id="IPR011335">
    <property type="entry name" value="Restrct_endonuc-II-like"/>
</dbReference>
<sequence>MRTDLFTKLNKYQLAGVQEYWIVSPKSKTIIVHTFWKREVSEYTLEETLASGIFEDLKIPLSDIFPKTP</sequence>
<name>A0A645H920_9ZZZZ</name>
<dbReference type="InterPro" id="IPR008538">
    <property type="entry name" value="Uma2"/>
</dbReference>
<proteinExistence type="predicted"/>
<dbReference type="SUPFAM" id="SSF52980">
    <property type="entry name" value="Restriction endonuclease-like"/>
    <property type="match status" value="1"/>
</dbReference>
<dbReference type="Pfam" id="PF05685">
    <property type="entry name" value="Uma2"/>
    <property type="match status" value="1"/>
</dbReference>
<feature type="domain" description="Putative restriction endonuclease" evidence="1">
    <location>
        <begin position="3"/>
        <end position="49"/>
    </location>
</feature>
<dbReference type="CDD" id="cd06260">
    <property type="entry name" value="DUF820-like"/>
    <property type="match status" value="1"/>
</dbReference>
<protein>
    <recommendedName>
        <fullName evidence="1">Putative restriction endonuclease domain-containing protein</fullName>
    </recommendedName>
</protein>
<reference evidence="2" key="1">
    <citation type="submission" date="2019-08" db="EMBL/GenBank/DDBJ databases">
        <authorList>
            <person name="Kucharzyk K."/>
            <person name="Murdoch R.W."/>
            <person name="Higgins S."/>
            <person name="Loffler F."/>
        </authorList>
    </citation>
    <scope>NUCLEOTIDE SEQUENCE</scope>
</reference>
<dbReference type="AlphaFoldDB" id="A0A645H920"/>
<organism evidence="2">
    <name type="scientific">bioreactor metagenome</name>
    <dbReference type="NCBI Taxonomy" id="1076179"/>
    <lineage>
        <taxon>unclassified sequences</taxon>
        <taxon>metagenomes</taxon>
        <taxon>ecological metagenomes</taxon>
    </lineage>
</organism>
<dbReference type="InterPro" id="IPR012296">
    <property type="entry name" value="Nuclease_put_TT1808"/>
</dbReference>
<accession>A0A645H920</accession>
<comment type="caution">
    <text evidence="2">The sequence shown here is derived from an EMBL/GenBank/DDBJ whole genome shotgun (WGS) entry which is preliminary data.</text>
</comment>
<dbReference type="EMBL" id="VSSQ01089069">
    <property type="protein sequence ID" value="MPN35468.1"/>
    <property type="molecule type" value="Genomic_DNA"/>
</dbReference>
<evidence type="ECO:0000259" key="1">
    <source>
        <dbReference type="Pfam" id="PF05685"/>
    </source>
</evidence>
<dbReference type="Gene3D" id="3.90.1570.10">
    <property type="entry name" value="tt1808, chain A"/>
    <property type="match status" value="1"/>
</dbReference>
<gene>
    <name evidence="2" type="ORF">SDC9_182966</name>
</gene>